<sequence length="159" mass="17297">MKVLGTVLASFAELAALATARLAVSYHFSGAPSVPSHTPLIIFSTHIDTAVECAAQDTRPALVSIPCTHPPLCPVPLGVCQRAGVPKSANFVDIVGALWCEFYNFHDGSKQADPERMYGPFLDYNISKYQGQGYRCDYFYVGDERVRGDVKTSLTAHGR</sequence>
<dbReference type="RefSeq" id="XP_018042856.1">
    <property type="nucleotide sequence ID" value="XM_018179899.1"/>
</dbReference>
<keyword evidence="1" id="KW-0732">Signal</keyword>
<evidence type="ECO:0000313" key="3">
    <source>
        <dbReference type="Proteomes" id="UP000077069"/>
    </source>
</evidence>
<dbReference type="EMBL" id="KV441548">
    <property type="protein sequence ID" value="OAG12491.1"/>
    <property type="molecule type" value="Genomic_DNA"/>
</dbReference>
<dbReference type="Proteomes" id="UP000077069">
    <property type="component" value="Unassembled WGS sequence"/>
</dbReference>
<feature type="chain" id="PRO_5008058787" description="Berberine/berberine-like domain-containing protein" evidence="1">
    <location>
        <begin position="21"/>
        <end position="159"/>
    </location>
</feature>
<evidence type="ECO:0000313" key="2">
    <source>
        <dbReference type="EMBL" id="OAG12491.1"/>
    </source>
</evidence>
<name>A0A177CZD0_9PLEO</name>
<organism evidence="2 3">
    <name type="scientific">Paraphaeosphaeria sporulosa</name>
    <dbReference type="NCBI Taxonomy" id="1460663"/>
    <lineage>
        <taxon>Eukaryota</taxon>
        <taxon>Fungi</taxon>
        <taxon>Dikarya</taxon>
        <taxon>Ascomycota</taxon>
        <taxon>Pezizomycotina</taxon>
        <taxon>Dothideomycetes</taxon>
        <taxon>Pleosporomycetidae</taxon>
        <taxon>Pleosporales</taxon>
        <taxon>Massarineae</taxon>
        <taxon>Didymosphaeriaceae</taxon>
        <taxon>Paraphaeosphaeria</taxon>
    </lineage>
</organism>
<feature type="signal peptide" evidence="1">
    <location>
        <begin position="1"/>
        <end position="20"/>
    </location>
</feature>
<reference evidence="2 3" key="1">
    <citation type="submission" date="2016-05" db="EMBL/GenBank/DDBJ databases">
        <title>Comparative analysis of secretome profiles of manganese(II)-oxidizing ascomycete fungi.</title>
        <authorList>
            <consortium name="DOE Joint Genome Institute"/>
            <person name="Zeiner C.A."/>
            <person name="Purvine S.O."/>
            <person name="Zink E.M."/>
            <person name="Wu S."/>
            <person name="Pasa-Tolic L."/>
            <person name="Chaput D.L."/>
            <person name="Haridas S."/>
            <person name="Grigoriev I.V."/>
            <person name="Santelli C.M."/>
            <person name="Hansel C.M."/>
        </authorList>
    </citation>
    <scope>NUCLEOTIDE SEQUENCE [LARGE SCALE GENOMIC DNA]</scope>
    <source>
        <strain evidence="2 3">AP3s5-JAC2a</strain>
    </source>
</reference>
<proteinExistence type="predicted"/>
<accession>A0A177CZD0</accession>
<dbReference type="GeneID" id="28763385"/>
<evidence type="ECO:0008006" key="4">
    <source>
        <dbReference type="Google" id="ProtNLM"/>
    </source>
</evidence>
<dbReference type="OrthoDB" id="10531092at2759"/>
<gene>
    <name evidence="2" type="ORF">CC84DRAFT_1171206</name>
</gene>
<protein>
    <recommendedName>
        <fullName evidence="4">Berberine/berberine-like domain-containing protein</fullName>
    </recommendedName>
</protein>
<dbReference type="InParanoid" id="A0A177CZD0"/>
<keyword evidence="3" id="KW-1185">Reference proteome</keyword>
<dbReference type="AlphaFoldDB" id="A0A177CZD0"/>
<evidence type="ECO:0000256" key="1">
    <source>
        <dbReference type="SAM" id="SignalP"/>
    </source>
</evidence>